<reference evidence="3 4" key="1">
    <citation type="submission" date="2018-05" db="EMBL/GenBank/DDBJ databases">
        <title>Acuticoccus sediminis sp. nov., isolated from deep-sea sediment of Indian Ocean.</title>
        <authorList>
            <person name="Liu X."/>
            <person name="Lai Q."/>
            <person name="Du Y."/>
            <person name="Sun F."/>
            <person name="Zhang X."/>
            <person name="Wang S."/>
            <person name="Shao Z."/>
        </authorList>
    </citation>
    <scope>NUCLEOTIDE SEQUENCE [LARGE SCALE GENOMIC DNA]</scope>
    <source>
        <strain evidence="3 4">PTG4-2</strain>
    </source>
</reference>
<evidence type="ECO:0000259" key="2">
    <source>
        <dbReference type="Pfam" id="PF00857"/>
    </source>
</evidence>
<dbReference type="Pfam" id="PF00857">
    <property type="entry name" value="Isochorismatase"/>
    <property type="match status" value="1"/>
</dbReference>
<dbReference type="InterPro" id="IPR050272">
    <property type="entry name" value="Isochorismatase-like_hydrls"/>
</dbReference>
<sequence>MSDDYSNRSYGEIPVGFGDKPGIVVVDFQVGFTDPQYPLGGAPLVMRAVENTARLLEVARRYDVPVASCYTSYMNEREMPYWKITAVRDTFRDDHPSIALDPRIHQPGYDVVVCKKGPSIFFQTGVADFFAKERVDTVIVTGCNTSGCIRASAIDAFSHRYRTIVPEDCVGDIEEGPHHDNLRDIGRRYVDVTNLETVLGQLETWRQRNAH</sequence>
<dbReference type="AlphaFoldDB" id="A0A8B2NLN9"/>
<evidence type="ECO:0000313" key="3">
    <source>
        <dbReference type="EMBL" id="RAH98734.1"/>
    </source>
</evidence>
<feature type="domain" description="Isochorismatase-like" evidence="2">
    <location>
        <begin position="23"/>
        <end position="196"/>
    </location>
</feature>
<evidence type="ECO:0000256" key="1">
    <source>
        <dbReference type="ARBA" id="ARBA00022801"/>
    </source>
</evidence>
<accession>A0A8B2NLN9</accession>
<name>A0A8B2NLN9_9HYPH</name>
<dbReference type="GO" id="GO:0016787">
    <property type="term" value="F:hydrolase activity"/>
    <property type="evidence" value="ECO:0007669"/>
    <property type="project" value="UniProtKB-KW"/>
</dbReference>
<gene>
    <name evidence="3" type="ORF">DLJ53_24135</name>
</gene>
<organism evidence="3 4">
    <name type="scientific">Acuticoccus sediminis</name>
    <dbReference type="NCBI Taxonomy" id="2184697"/>
    <lineage>
        <taxon>Bacteria</taxon>
        <taxon>Pseudomonadati</taxon>
        <taxon>Pseudomonadota</taxon>
        <taxon>Alphaproteobacteria</taxon>
        <taxon>Hyphomicrobiales</taxon>
        <taxon>Amorphaceae</taxon>
        <taxon>Acuticoccus</taxon>
    </lineage>
</organism>
<protein>
    <submittedName>
        <fullName evidence="3">Hydrolase</fullName>
    </submittedName>
</protein>
<dbReference type="PANTHER" id="PTHR43540">
    <property type="entry name" value="PEROXYUREIDOACRYLATE/UREIDOACRYLATE AMIDOHYDROLASE-RELATED"/>
    <property type="match status" value="1"/>
</dbReference>
<evidence type="ECO:0000313" key="4">
    <source>
        <dbReference type="Proteomes" id="UP000249590"/>
    </source>
</evidence>
<keyword evidence="1 3" id="KW-0378">Hydrolase</keyword>
<dbReference type="SUPFAM" id="SSF52499">
    <property type="entry name" value="Isochorismatase-like hydrolases"/>
    <property type="match status" value="1"/>
</dbReference>
<dbReference type="RefSeq" id="WP_111350043.1">
    <property type="nucleotide sequence ID" value="NZ_QHHQ01000006.1"/>
</dbReference>
<dbReference type="Gene3D" id="3.40.50.850">
    <property type="entry name" value="Isochorismatase-like"/>
    <property type="match status" value="1"/>
</dbReference>
<dbReference type="PANTHER" id="PTHR43540:SF1">
    <property type="entry name" value="ISOCHORISMATASE HYDROLASE"/>
    <property type="match status" value="1"/>
</dbReference>
<comment type="caution">
    <text evidence="3">The sequence shown here is derived from an EMBL/GenBank/DDBJ whole genome shotgun (WGS) entry which is preliminary data.</text>
</comment>
<dbReference type="OrthoDB" id="7500697at2"/>
<proteinExistence type="predicted"/>
<dbReference type="EMBL" id="QHHQ01000006">
    <property type="protein sequence ID" value="RAH98734.1"/>
    <property type="molecule type" value="Genomic_DNA"/>
</dbReference>
<dbReference type="Proteomes" id="UP000249590">
    <property type="component" value="Unassembled WGS sequence"/>
</dbReference>
<dbReference type="InterPro" id="IPR036380">
    <property type="entry name" value="Isochorismatase-like_sf"/>
</dbReference>
<keyword evidence="4" id="KW-1185">Reference proteome</keyword>
<dbReference type="InterPro" id="IPR000868">
    <property type="entry name" value="Isochorismatase-like_dom"/>
</dbReference>